<evidence type="ECO:0000313" key="3">
    <source>
        <dbReference type="Proteomes" id="UP000887566"/>
    </source>
</evidence>
<feature type="transmembrane region" description="Helical" evidence="2">
    <location>
        <begin position="60"/>
        <end position="80"/>
    </location>
</feature>
<feature type="compositionally biased region" description="Basic and acidic residues" evidence="1">
    <location>
        <begin position="186"/>
        <end position="200"/>
    </location>
</feature>
<accession>A0A914X8B6</accession>
<keyword evidence="2" id="KW-0472">Membrane</keyword>
<feature type="region of interest" description="Disordered" evidence="1">
    <location>
        <begin position="103"/>
        <end position="431"/>
    </location>
</feature>
<feature type="compositionally biased region" description="Acidic residues" evidence="1">
    <location>
        <begin position="307"/>
        <end position="322"/>
    </location>
</feature>
<dbReference type="AlphaFoldDB" id="A0A914X8B6"/>
<dbReference type="Proteomes" id="UP000887566">
    <property type="component" value="Unplaced"/>
</dbReference>
<feature type="compositionally biased region" description="Acidic residues" evidence="1">
    <location>
        <begin position="152"/>
        <end position="180"/>
    </location>
</feature>
<feature type="compositionally biased region" description="Acidic residues" evidence="1">
    <location>
        <begin position="408"/>
        <end position="422"/>
    </location>
</feature>
<keyword evidence="3" id="KW-1185">Reference proteome</keyword>
<keyword evidence="2" id="KW-0812">Transmembrane</keyword>
<dbReference type="SUPFAM" id="SSF48452">
    <property type="entry name" value="TPR-like"/>
    <property type="match status" value="1"/>
</dbReference>
<feature type="compositionally biased region" description="Acidic residues" evidence="1">
    <location>
        <begin position="346"/>
        <end position="366"/>
    </location>
</feature>
<dbReference type="PANTHER" id="PTHR12366:SF29">
    <property type="entry name" value="ASPARTYL BETA-HYDROXYLASE, ISOFORM L"/>
    <property type="match status" value="1"/>
</dbReference>
<feature type="region of interest" description="Disordered" evidence="1">
    <location>
        <begin position="1"/>
        <end position="36"/>
    </location>
</feature>
<feature type="compositionally biased region" description="Basic and acidic residues" evidence="1">
    <location>
        <begin position="111"/>
        <end position="140"/>
    </location>
</feature>
<proteinExistence type="predicted"/>
<protein>
    <submittedName>
        <fullName evidence="4">Transmembrane protein</fullName>
    </submittedName>
</protein>
<evidence type="ECO:0000313" key="4">
    <source>
        <dbReference type="WBParaSite" id="PSAMB.scaffold6977size8481.g29409.t1"/>
    </source>
</evidence>
<sequence length="600" mass="67288">MAQTKVTAQNGNLSTGQPAHRPVFRRQGSSYTGAGPPSPMALMLVPTANKVDYSMTKGGLRLWAVIFVFIFMCSSLYTVFSAHELAELAVDFDGDGEIDLDHDVDDDDDVVGQKRAEHARIPAKDFDTSSARADFKKGHDASSLTHSNEADNGADDDDKSAEGNDEKDDEEEEGPTEEDLFSSLRAKLEQKFRQLTSREVDDGDASAASSQETAPEEKPVPETPKSRSRKTKRTSKEQHDDEDDDAVSTDHRRKRKKSKADKSVEADKSTEDIDEENEEAVVKPIKVRRVKGKKPVEEPQSSSSVADEQEADDNDDDNDDDVPQQQLKSRKRAKKRNADAKVAQSDQDDEQPEEKDTKDDDDDGNDNDQPSRPIKVIRRKGKRSSTTVSKTLDSAGTCASRGDCPDSREDDDDDDDDDEDEPSSSTRRRIKRRRYAVLAALDDDDDDDDDDAADDAKKLEEQLETSVASVKKLPLKNRNSYKRHAITNRDDHKFRDLLDSADFLVEKHDMDKAFAIYEQVLSTNPKSPRAHFGMARAYDIQSEHKMSNKMLELAIHSYEAVVENDDTPDELFRQAADRLTERARFRGWMVKAVKAQRALL</sequence>
<reference evidence="4" key="1">
    <citation type="submission" date="2022-11" db="UniProtKB">
        <authorList>
            <consortium name="WormBaseParasite"/>
        </authorList>
    </citation>
    <scope>IDENTIFICATION</scope>
</reference>
<evidence type="ECO:0000256" key="2">
    <source>
        <dbReference type="SAM" id="Phobius"/>
    </source>
</evidence>
<dbReference type="InterPro" id="IPR011990">
    <property type="entry name" value="TPR-like_helical_dom_sf"/>
</dbReference>
<name>A0A914X8B6_9BILA</name>
<dbReference type="GO" id="GO:0062101">
    <property type="term" value="F:peptidyl-aspartic acid 3-dioxygenase activity"/>
    <property type="evidence" value="ECO:0007669"/>
    <property type="project" value="InterPro"/>
</dbReference>
<keyword evidence="2" id="KW-1133">Transmembrane helix</keyword>
<dbReference type="InterPro" id="IPR039038">
    <property type="entry name" value="ASPH"/>
</dbReference>
<evidence type="ECO:0000256" key="1">
    <source>
        <dbReference type="SAM" id="MobiDB-lite"/>
    </source>
</evidence>
<dbReference type="WBParaSite" id="PSAMB.scaffold6977size8481.g29409.t1">
    <property type="protein sequence ID" value="PSAMB.scaffold6977size8481.g29409.t1"/>
    <property type="gene ID" value="PSAMB.scaffold6977size8481.g29409"/>
</dbReference>
<feature type="compositionally biased region" description="Polar residues" evidence="1">
    <location>
        <begin position="384"/>
        <end position="394"/>
    </location>
</feature>
<feature type="compositionally biased region" description="Polar residues" evidence="1">
    <location>
        <begin position="1"/>
        <end position="17"/>
    </location>
</feature>
<dbReference type="GO" id="GO:0005783">
    <property type="term" value="C:endoplasmic reticulum"/>
    <property type="evidence" value="ECO:0007669"/>
    <property type="project" value="TreeGrafter"/>
</dbReference>
<feature type="compositionally biased region" description="Basic and acidic residues" evidence="1">
    <location>
        <begin position="260"/>
        <end position="271"/>
    </location>
</feature>
<dbReference type="PANTHER" id="PTHR12366">
    <property type="entry name" value="ASPARTYL/ASPARAGINYL BETA-HYDROXYLASE"/>
    <property type="match status" value="1"/>
</dbReference>
<organism evidence="3 4">
    <name type="scientific">Plectus sambesii</name>
    <dbReference type="NCBI Taxonomy" id="2011161"/>
    <lineage>
        <taxon>Eukaryota</taxon>
        <taxon>Metazoa</taxon>
        <taxon>Ecdysozoa</taxon>
        <taxon>Nematoda</taxon>
        <taxon>Chromadorea</taxon>
        <taxon>Plectida</taxon>
        <taxon>Plectina</taxon>
        <taxon>Plectoidea</taxon>
        <taxon>Plectidae</taxon>
        <taxon>Plectus</taxon>
    </lineage>
</organism>
<dbReference type="Gene3D" id="1.25.40.10">
    <property type="entry name" value="Tetratricopeptide repeat domain"/>
    <property type="match status" value="1"/>
</dbReference>